<dbReference type="OrthoDB" id="412981at2759"/>
<feature type="compositionally biased region" description="Polar residues" evidence="1">
    <location>
        <begin position="28"/>
        <end position="38"/>
    </location>
</feature>
<proteinExistence type="predicted"/>
<dbReference type="InterPro" id="IPR036691">
    <property type="entry name" value="Endo/exonu/phosph_ase_sf"/>
</dbReference>
<protein>
    <recommendedName>
        <fullName evidence="2">Endonuclease/exonuclease/phosphatase domain-containing protein</fullName>
    </recommendedName>
</protein>
<dbReference type="Gene3D" id="3.60.10.10">
    <property type="entry name" value="Endonuclease/exonuclease/phosphatase"/>
    <property type="match status" value="1"/>
</dbReference>
<sequence length="188" mass="20593">MPSFLQGNTGERPEGPSLTPSRERSEAPQGNNDTQRASATPPETEYHGGTTWLFPSHPKAKTDHNSNIRSSSGIEATGGNHKTPGTTTHQLSSFFHLPSRCRQNPRYSAVCAGYLLHFQRPTPTLIVGDLNAKHKAWGSHSVPRAGRLLRENPERQGYEVLGPDTTTHVATDPHHRPDVLDIVLGLKV</sequence>
<feature type="region of interest" description="Disordered" evidence="1">
    <location>
        <begin position="1"/>
        <end position="82"/>
    </location>
</feature>
<keyword evidence="4" id="KW-1185">Reference proteome</keyword>
<dbReference type="Pfam" id="PF14529">
    <property type="entry name" value="Exo_endo_phos_2"/>
    <property type="match status" value="1"/>
</dbReference>
<gene>
    <name evidence="3" type="ORF">EVAR_23050_1</name>
</gene>
<dbReference type="EMBL" id="BGZK01000370">
    <property type="protein sequence ID" value="GBP39725.1"/>
    <property type="molecule type" value="Genomic_DNA"/>
</dbReference>
<evidence type="ECO:0000259" key="2">
    <source>
        <dbReference type="Pfam" id="PF14529"/>
    </source>
</evidence>
<accession>A0A4C1VPP0</accession>
<dbReference type="SUPFAM" id="SSF56219">
    <property type="entry name" value="DNase I-like"/>
    <property type="match status" value="1"/>
</dbReference>
<organism evidence="3 4">
    <name type="scientific">Eumeta variegata</name>
    <name type="common">Bagworm moth</name>
    <name type="synonym">Eumeta japonica</name>
    <dbReference type="NCBI Taxonomy" id="151549"/>
    <lineage>
        <taxon>Eukaryota</taxon>
        <taxon>Metazoa</taxon>
        <taxon>Ecdysozoa</taxon>
        <taxon>Arthropoda</taxon>
        <taxon>Hexapoda</taxon>
        <taxon>Insecta</taxon>
        <taxon>Pterygota</taxon>
        <taxon>Neoptera</taxon>
        <taxon>Endopterygota</taxon>
        <taxon>Lepidoptera</taxon>
        <taxon>Glossata</taxon>
        <taxon>Ditrysia</taxon>
        <taxon>Tineoidea</taxon>
        <taxon>Psychidae</taxon>
        <taxon>Oiketicinae</taxon>
        <taxon>Eumeta</taxon>
    </lineage>
</organism>
<dbReference type="AlphaFoldDB" id="A0A4C1VPP0"/>
<dbReference type="GO" id="GO:0003824">
    <property type="term" value="F:catalytic activity"/>
    <property type="evidence" value="ECO:0007669"/>
    <property type="project" value="InterPro"/>
</dbReference>
<comment type="caution">
    <text evidence="3">The sequence shown here is derived from an EMBL/GenBank/DDBJ whole genome shotgun (WGS) entry which is preliminary data.</text>
</comment>
<name>A0A4C1VPP0_EUMVA</name>
<evidence type="ECO:0000313" key="3">
    <source>
        <dbReference type="EMBL" id="GBP39725.1"/>
    </source>
</evidence>
<dbReference type="InterPro" id="IPR005135">
    <property type="entry name" value="Endo/exonuclease/phosphatase"/>
</dbReference>
<evidence type="ECO:0000313" key="4">
    <source>
        <dbReference type="Proteomes" id="UP000299102"/>
    </source>
</evidence>
<feature type="domain" description="Endonuclease/exonuclease/phosphatase" evidence="2">
    <location>
        <begin position="119"/>
        <end position="184"/>
    </location>
</feature>
<dbReference type="Proteomes" id="UP000299102">
    <property type="component" value="Unassembled WGS sequence"/>
</dbReference>
<evidence type="ECO:0000256" key="1">
    <source>
        <dbReference type="SAM" id="MobiDB-lite"/>
    </source>
</evidence>
<reference evidence="3 4" key="1">
    <citation type="journal article" date="2019" name="Commun. Biol.">
        <title>The bagworm genome reveals a unique fibroin gene that provides high tensile strength.</title>
        <authorList>
            <person name="Kono N."/>
            <person name="Nakamura H."/>
            <person name="Ohtoshi R."/>
            <person name="Tomita M."/>
            <person name="Numata K."/>
            <person name="Arakawa K."/>
        </authorList>
    </citation>
    <scope>NUCLEOTIDE SEQUENCE [LARGE SCALE GENOMIC DNA]</scope>
</reference>